<evidence type="ECO:0000313" key="9">
    <source>
        <dbReference type="Proteomes" id="UP000019132"/>
    </source>
</evidence>
<organism evidence="8 9">
    <name type="scientific">Globisporangium ultimum (strain ATCC 200006 / CBS 805.95 / DAOM BR144)</name>
    <name type="common">Pythium ultimum</name>
    <dbReference type="NCBI Taxonomy" id="431595"/>
    <lineage>
        <taxon>Eukaryota</taxon>
        <taxon>Sar</taxon>
        <taxon>Stramenopiles</taxon>
        <taxon>Oomycota</taxon>
        <taxon>Peronosporomycetes</taxon>
        <taxon>Pythiales</taxon>
        <taxon>Pythiaceae</taxon>
        <taxon>Globisporangium</taxon>
    </lineage>
</organism>
<keyword evidence="4" id="KW-0862">Zinc</keyword>
<dbReference type="eggNOG" id="KOG2660">
    <property type="taxonomic scope" value="Eukaryota"/>
</dbReference>
<dbReference type="FunFam" id="3.30.40.10:FF:000033">
    <property type="entry name" value="Polycomb group RING finger protein 3"/>
    <property type="match status" value="1"/>
</dbReference>
<evidence type="ECO:0000259" key="7">
    <source>
        <dbReference type="PROSITE" id="PS50089"/>
    </source>
</evidence>
<dbReference type="GO" id="GO:0005634">
    <property type="term" value="C:nucleus"/>
    <property type="evidence" value="ECO:0007669"/>
    <property type="project" value="UniProtKB-SubCell"/>
</dbReference>
<proteinExistence type="predicted"/>
<dbReference type="PANTHER" id="PTHR45893">
    <property type="entry name" value="POLYCOMB GROUP RING FINGER PROTEIN"/>
    <property type="match status" value="1"/>
</dbReference>
<reference evidence="8" key="3">
    <citation type="submission" date="2015-02" db="UniProtKB">
        <authorList>
            <consortium name="EnsemblProtists"/>
        </authorList>
    </citation>
    <scope>IDENTIFICATION</scope>
    <source>
        <strain evidence="8">DAOM BR144</strain>
    </source>
</reference>
<dbReference type="InterPro" id="IPR013083">
    <property type="entry name" value="Znf_RING/FYVE/PHD"/>
</dbReference>
<name>K3X9Q1_GLOUD</name>
<reference evidence="9" key="2">
    <citation type="submission" date="2010-04" db="EMBL/GenBank/DDBJ databases">
        <authorList>
            <person name="Buell R."/>
            <person name="Hamilton J."/>
            <person name="Hostetler J."/>
        </authorList>
    </citation>
    <scope>NUCLEOTIDE SEQUENCE [LARGE SCALE GENOMIC DNA]</scope>
    <source>
        <strain evidence="9">DAOM:BR144</strain>
    </source>
</reference>
<accession>K3X9Q1</accession>
<keyword evidence="9" id="KW-1185">Reference proteome</keyword>
<dbReference type="SMART" id="SM00184">
    <property type="entry name" value="RING"/>
    <property type="match status" value="1"/>
</dbReference>
<dbReference type="InterPro" id="IPR051507">
    <property type="entry name" value="PcG_RING_finger"/>
</dbReference>
<dbReference type="Gene3D" id="3.30.40.10">
    <property type="entry name" value="Zinc/RING finger domain, C3HC4 (zinc finger)"/>
    <property type="match status" value="1"/>
</dbReference>
<reference evidence="9" key="1">
    <citation type="journal article" date="2010" name="Genome Biol.">
        <title>Genome sequence of the necrotrophic plant pathogen Pythium ultimum reveals original pathogenicity mechanisms and effector repertoire.</title>
        <authorList>
            <person name="Levesque C.A."/>
            <person name="Brouwer H."/>
            <person name="Cano L."/>
            <person name="Hamilton J.P."/>
            <person name="Holt C."/>
            <person name="Huitema E."/>
            <person name="Raffaele S."/>
            <person name="Robideau G.P."/>
            <person name="Thines M."/>
            <person name="Win J."/>
            <person name="Zerillo M.M."/>
            <person name="Beakes G.W."/>
            <person name="Boore J.L."/>
            <person name="Busam D."/>
            <person name="Dumas B."/>
            <person name="Ferriera S."/>
            <person name="Fuerstenberg S.I."/>
            <person name="Gachon C.M."/>
            <person name="Gaulin E."/>
            <person name="Govers F."/>
            <person name="Grenville-Briggs L."/>
            <person name="Horner N."/>
            <person name="Hostetler J."/>
            <person name="Jiang R.H."/>
            <person name="Johnson J."/>
            <person name="Krajaejun T."/>
            <person name="Lin H."/>
            <person name="Meijer H.J."/>
            <person name="Moore B."/>
            <person name="Morris P."/>
            <person name="Phuntmart V."/>
            <person name="Puiu D."/>
            <person name="Shetty J."/>
            <person name="Stajich J.E."/>
            <person name="Tripathy S."/>
            <person name="Wawra S."/>
            <person name="van West P."/>
            <person name="Whitty B.R."/>
            <person name="Coutinho P.M."/>
            <person name="Henrissat B."/>
            <person name="Martin F."/>
            <person name="Thomas P.D."/>
            <person name="Tyler B.M."/>
            <person name="De Vries R.P."/>
            <person name="Kamoun S."/>
            <person name="Yandell M."/>
            <person name="Tisserat N."/>
            <person name="Buell C.R."/>
        </authorList>
    </citation>
    <scope>NUCLEOTIDE SEQUENCE</scope>
    <source>
        <strain evidence="9">DAOM:BR144</strain>
    </source>
</reference>
<keyword evidence="3 6" id="KW-0863">Zinc-finger</keyword>
<comment type="subcellular location">
    <subcellularLocation>
        <location evidence="1">Nucleus</location>
    </subcellularLocation>
</comment>
<evidence type="ECO:0000256" key="6">
    <source>
        <dbReference type="PROSITE-ProRule" id="PRU00175"/>
    </source>
</evidence>
<dbReference type="VEuPathDB" id="FungiDB:PYU1_G013921"/>
<evidence type="ECO:0000256" key="2">
    <source>
        <dbReference type="ARBA" id="ARBA00022723"/>
    </source>
</evidence>
<evidence type="ECO:0000256" key="5">
    <source>
        <dbReference type="ARBA" id="ARBA00023242"/>
    </source>
</evidence>
<dbReference type="SUPFAM" id="SSF57850">
    <property type="entry name" value="RING/U-box"/>
    <property type="match status" value="1"/>
</dbReference>
<dbReference type="GO" id="GO:0008270">
    <property type="term" value="F:zinc ion binding"/>
    <property type="evidence" value="ECO:0007669"/>
    <property type="project" value="UniProtKB-KW"/>
</dbReference>
<dbReference type="Proteomes" id="UP000019132">
    <property type="component" value="Unassembled WGS sequence"/>
</dbReference>
<protein>
    <recommendedName>
        <fullName evidence="7">RING-type domain-containing protein</fullName>
    </recommendedName>
</protein>
<dbReference type="InterPro" id="IPR017907">
    <property type="entry name" value="Znf_RING_CS"/>
</dbReference>
<evidence type="ECO:0000313" key="8">
    <source>
        <dbReference type="EnsemblProtists" id="PYU1_T013950"/>
    </source>
</evidence>
<keyword evidence="2" id="KW-0479">Metal-binding</keyword>
<dbReference type="Gene3D" id="3.10.20.90">
    <property type="entry name" value="Phosphatidylinositol 3-kinase Catalytic Subunit, Chain A, domain 1"/>
    <property type="match status" value="1"/>
</dbReference>
<feature type="domain" description="RING-type" evidence="7">
    <location>
        <begin position="42"/>
        <end position="84"/>
    </location>
</feature>
<dbReference type="Pfam" id="PF13923">
    <property type="entry name" value="zf-C3HC4_2"/>
    <property type="match status" value="1"/>
</dbReference>
<dbReference type="HOGENOM" id="CLU_046427_1_0_1"/>
<evidence type="ECO:0000256" key="3">
    <source>
        <dbReference type="ARBA" id="ARBA00022771"/>
    </source>
</evidence>
<dbReference type="InParanoid" id="K3X9Q1"/>
<dbReference type="OMA" id="FPMILQY"/>
<dbReference type="EnsemblProtists" id="PYU1_T013950">
    <property type="protein sequence ID" value="PYU1_T013950"/>
    <property type="gene ID" value="PYU1_G013921"/>
</dbReference>
<dbReference type="PROSITE" id="PS50089">
    <property type="entry name" value="ZF_RING_2"/>
    <property type="match status" value="1"/>
</dbReference>
<dbReference type="AlphaFoldDB" id="K3X9Q1"/>
<keyword evidence="5" id="KW-0539">Nucleus</keyword>
<evidence type="ECO:0000256" key="4">
    <source>
        <dbReference type="ARBA" id="ARBA00022833"/>
    </source>
</evidence>
<dbReference type="EMBL" id="GL376578">
    <property type="status" value="NOT_ANNOTATED_CDS"/>
    <property type="molecule type" value="Genomic_DNA"/>
</dbReference>
<evidence type="ECO:0000256" key="1">
    <source>
        <dbReference type="ARBA" id="ARBA00004123"/>
    </source>
</evidence>
<dbReference type="PROSITE" id="PS00518">
    <property type="entry name" value="ZF_RING_1"/>
    <property type="match status" value="1"/>
</dbReference>
<dbReference type="InterPro" id="IPR001841">
    <property type="entry name" value="Znf_RING"/>
</dbReference>
<dbReference type="STRING" id="431595.K3X9Q1"/>
<sequence>MTTAQQKPTAGAADITASYDALLVDARKITVKLVDINPHFICNICHGYLRDAQAIKECLHTFCNGCILPYFMKSKSNNSCPTCDVSLGVRPWEQLMPDPAIQELTLKILPDYREKEKIDILCTPRTPESPPIGAHNDSFILIQILHLRKYIAKKLGSGIKPEEVEMLCKGVPVGPEYSLEFIRRTIWMDESAKLILEFRRQAT</sequence>